<proteinExistence type="predicted"/>
<evidence type="ECO:0000313" key="8">
    <source>
        <dbReference type="Proteomes" id="UP000515163"/>
    </source>
</evidence>
<evidence type="ECO:0000313" key="9">
    <source>
        <dbReference type="RefSeq" id="XP_031552180.1"/>
    </source>
</evidence>
<protein>
    <submittedName>
        <fullName evidence="9">Uncharacterized protein LOC116289408</fullName>
    </submittedName>
</protein>
<feature type="transmembrane region" description="Helical" evidence="6">
    <location>
        <begin position="269"/>
        <end position="287"/>
    </location>
</feature>
<dbReference type="PROSITE" id="PS50850">
    <property type="entry name" value="MFS"/>
    <property type="match status" value="1"/>
</dbReference>
<feature type="transmembrane region" description="Helical" evidence="6">
    <location>
        <begin position="323"/>
        <end position="342"/>
    </location>
</feature>
<dbReference type="RefSeq" id="XP_031552180.1">
    <property type="nucleotide sequence ID" value="XM_031696320.1"/>
</dbReference>
<feature type="transmembrane region" description="Helical" evidence="6">
    <location>
        <begin position="240"/>
        <end position="263"/>
    </location>
</feature>
<keyword evidence="2 6" id="KW-0812">Transmembrane</keyword>
<dbReference type="Gene3D" id="1.20.1250.20">
    <property type="entry name" value="MFS general substrate transporter like domains"/>
    <property type="match status" value="2"/>
</dbReference>
<dbReference type="GO" id="GO:0016020">
    <property type="term" value="C:membrane"/>
    <property type="evidence" value="ECO:0007669"/>
    <property type="project" value="UniProtKB-SubCell"/>
</dbReference>
<dbReference type="PROSITE" id="PS00216">
    <property type="entry name" value="SUGAR_TRANSPORT_1"/>
    <property type="match status" value="1"/>
</dbReference>
<keyword evidence="8" id="KW-1185">Reference proteome</keyword>
<feature type="transmembrane region" description="Helical" evidence="6">
    <location>
        <begin position="417"/>
        <end position="446"/>
    </location>
</feature>
<feature type="transmembrane region" description="Helical" evidence="6">
    <location>
        <begin position="49"/>
        <end position="66"/>
    </location>
</feature>
<dbReference type="PANTHER" id="PTHR23528">
    <property type="match status" value="1"/>
</dbReference>
<feature type="region of interest" description="Disordered" evidence="5">
    <location>
        <begin position="1"/>
        <end position="34"/>
    </location>
</feature>
<dbReference type="GO" id="GO:0022857">
    <property type="term" value="F:transmembrane transporter activity"/>
    <property type="evidence" value="ECO:0007669"/>
    <property type="project" value="InterPro"/>
</dbReference>
<feature type="compositionally biased region" description="Basic and acidic residues" evidence="5">
    <location>
        <begin position="7"/>
        <end position="21"/>
    </location>
</feature>
<keyword evidence="3 6" id="KW-1133">Transmembrane helix</keyword>
<feature type="transmembrane region" description="Helical" evidence="6">
    <location>
        <begin position="362"/>
        <end position="383"/>
    </location>
</feature>
<evidence type="ECO:0000256" key="6">
    <source>
        <dbReference type="SAM" id="Phobius"/>
    </source>
</evidence>
<gene>
    <name evidence="9" type="primary">LOC116289408</name>
</gene>
<dbReference type="InParanoid" id="A0A6P8HHY4"/>
<dbReference type="InterPro" id="IPR020846">
    <property type="entry name" value="MFS_dom"/>
</dbReference>
<dbReference type="InterPro" id="IPR036259">
    <property type="entry name" value="MFS_trans_sf"/>
</dbReference>
<dbReference type="GeneID" id="116289408"/>
<comment type="subcellular location">
    <subcellularLocation>
        <location evidence="1">Membrane</location>
        <topology evidence="1">Multi-pass membrane protein</topology>
    </subcellularLocation>
</comment>
<evidence type="ECO:0000256" key="2">
    <source>
        <dbReference type="ARBA" id="ARBA00022692"/>
    </source>
</evidence>
<evidence type="ECO:0000256" key="1">
    <source>
        <dbReference type="ARBA" id="ARBA00004141"/>
    </source>
</evidence>
<dbReference type="KEGG" id="aten:116289408"/>
<organism evidence="8 9">
    <name type="scientific">Actinia tenebrosa</name>
    <name type="common">Australian red waratah sea anemone</name>
    <dbReference type="NCBI Taxonomy" id="6105"/>
    <lineage>
        <taxon>Eukaryota</taxon>
        <taxon>Metazoa</taxon>
        <taxon>Cnidaria</taxon>
        <taxon>Anthozoa</taxon>
        <taxon>Hexacorallia</taxon>
        <taxon>Actiniaria</taxon>
        <taxon>Actiniidae</taxon>
        <taxon>Actinia</taxon>
    </lineage>
</organism>
<feature type="transmembrane region" description="Helical" evidence="6">
    <location>
        <begin position="86"/>
        <end position="107"/>
    </location>
</feature>
<evidence type="ECO:0000259" key="7">
    <source>
        <dbReference type="PROSITE" id="PS50850"/>
    </source>
</evidence>
<dbReference type="OrthoDB" id="28755at2759"/>
<name>A0A6P8HHY4_ACTTE</name>
<dbReference type="InterPro" id="IPR005829">
    <property type="entry name" value="Sugar_transporter_CS"/>
</dbReference>
<sequence>MESSEGNEMKMRRIHSEKEPSQQETAEDNLNKERASISEDTVSLSKSRVFFLNISWFGLNVMYLILSVEVVPSQVHALVGSESKGQVLGAMVAAGAVVTFFISPLIGMKSDRLISPYGKRRPLMVAGTILLCIGLFGMAFSAPDIRSEHSNATCSLDLRLKRCLPYYNISELTQQSHLTNQSDDMETSFLLTLLMQKGDSRGNIGLYIAFYLCVMACYAMMSVPYNGLIADQTPPSQRGFSSGVMGAMTLVGNVTGAAIGLFFPRLGVVGTYALIAILYFICVVLTVSTCPEKPGKAIIHPPVDLKVVFLAYWEPLKEPDFRWVFLTRFLMQQGVATVTGFLEFWLGDMVQLPNCWSPERGVAMLLLPLLFAAAIFSVVGGFLSDRLGRRKPLVTGSSVLMSICAVILAFLHGKYAFYAAVPVATTFGIGFGAYCAVDFALVMDVLPDDKDKAKDLAIWHQALVLPQAIATPIGGIIIDVFERWRCDIGLGYIILFLVTSVYFALSGVFVLKIKKAK</sequence>
<dbReference type="Proteomes" id="UP000515163">
    <property type="component" value="Unplaced"/>
</dbReference>
<keyword evidence="4 6" id="KW-0472">Membrane</keyword>
<dbReference type="SUPFAM" id="SSF103473">
    <property type="entry name" value="MFS general substrate transporter"/>
    <property type="match status" value="1"/>
</dbReference>
<dbReference type="InterPro" id="IPR011701">
    <property type="entry name" value="MFS"/>
</dbReference>
<feature type="domain" description="Major facilitator superfamily (MFS) profile" evidence="7">
    <location>
        <begin position="320"/>
        <end position="517"/>
    </location>
</feature>
<dbReference type="Pfam" id="PF07690">
    <property type="entry name" value="MFS_1"/>
    <property type="match status" value="1"/>
</dbReference>
<feature type="transmembrane region" description="Helical" evidence="6">
    <location>
        <begin position="490"/>
        <end position="511"/>
    </location>
</feature>
<feature type="transmembrane region" description="Helical" evidence="6">
    <location>
        <begin position="204"/>
        <end position="228"/>
    </location>
</feature>
<evidence type="ECO:0000256" key="3">
    <source>
        <dbReference type="ARBA" id="ARBA00022989"/>
    </source>
</evidence>
<feature type="transmembrane region" description="Helical" evidence="6">
    <location>
        <begin position="123"/>
        <end position="142"/>
    </location>
</feature>
<feature type="transmembrane region" description="Helical" evidence="6">
    <location>
        <begin position="392"/>
        <end position="411"/>
    </location>
</feature>
<dbReference type="PANTHER" id="PTHR23528:SF1">
    <property type="entry name" value="MAJOR FACILITATOR SUPERFAMILY (MFS) PROFILE DOMAIN-CONTAINING PROTEIN"/>
    <property type="match status" value="1"/>
</dbReference>
<feature type="transmembrane region" description="Helical" evidence="6">
    <location>
        <begin position="458"/>
        <end position="478"/>
    </location>
</feature>
<accession>A0A6P8HHY4</accession>
<evidence type="ECO:0000256" key="4">
    <source>
        <dbReference type="ARBA" id="ARBA00023136"/>
    </source>
</evidence>
<evidence type="ECO:0000256" key="5">
    <source>
        <dbReference type="SAM" id="MobiDB-lite"/>
    </source>
</evidence>
<reference evidence="9" key="1">
    <citation type="submission" date="2025-08" db="UniProtKB">
        <authorList>
            <consortium name="RefSeq"/>
        </authorList>
    </citation>
    <scope>IDENTIFICATION</scope>
    <source>
        <tissue evidence="9">Tentacle</tissue>
    </source>
</reference>
<dbReference type="AlphaFoldDB" id="A0A6P8HHY4"/>